<proteinExistence type="predicted"/>
<sequence length="109" mass="12629">MIRGGGGDKTIGGMRGEGREEEFQEGRREKEKEGRRSFKKEEEKKEKEGRRSFKKEEEKAMMIIDNGERKIHGILHPQNNIKRQKKTNNTHSKAAISTTTSYTTWHLLG</sequence>
<feature type="compositionally biased region" description="Polar residues" evidence="1">
    <location>
        <begin position="89"/>
        <end position="109"/>
    </location>
</feature>
<organism evidence="2 3">
    <name type="scientific">Petrolisthes manimaculis</name>
    <dbReference type="NCBI Taxonomy" id="1843537"/>
    <lineage>
        <taxon>Eukaryota</taxon>
        <taxon>Metazoa</taxon>
        <taxon>Ecdysozoa</taxon>
        <taxon>Arthropoda</taxon>
        <taxon>Crustacea</taxon>
        <taxon>Multicrustacea</taxon>
        <taxon>Malacostraca</taxon>
        <taxon>Eumalacostraca</taxon>
        <taxon>Eucarida</taxon>
        <taxon>Decapoda</taxon>
        <taxon>Pleocyemata</taxon>
        <taxon>Anomura</taxon>
        <taxon>Galatheoidea</taxon>
        <taxon>Porcellanidae</taxon>
        <taxon>Petrolisthes</taxon>
    </lineage>
</organism>
<feature type="compositionally biased region" description="Basic and acidic residues" evidence="1">
    <location>
        <begin position="24"/>
        <end position="58"/>
    </location>
</feature>
<feature type="region of interest" description="Disordered" evidence="1">
    <location>
        <begin position="1"/>
        <end position="58"/>
    </location>
</feature>
<dbReference type="AlphaFoldDB" id="A0AAE1TLR9"/>
<evidence type="ECO:0000313" key="3">
    <source>
        <dbReference type="Proteomes" id="UP001292094"/>
    </source>
</evidence>
<dbReference type="EMBL" id="JAWZYT010005563">
    <property type="protein sequence ID" value="KAK4290223.1"/>
    <property type="molecule type" value="Genomic_DNA"/>
</dbReference>
<dbReference type="Proteomes" id="UP001292094">
    <property type="component" value="Unassembled WGS sequence"/>
</dbReference>
<evidence type="ECO:0000313" key="2">
    <source>
        <dbReference type="EMBL" id="KAK4290223.1"/>
    </source>
</evidence>
<keyword evidence="3" id="KW-1185">Reference proteome</keyword>
<name>A0AAE1TLR9_9EUCA</name>
<feature type="region of interest" description="Disordered" evidence="1">
    <location>
        <begin position="81"/>
        <end position="109"/>
    </location>
</feature>
<comment type="caution">
    <text evidence="2">The sequence shown here is derived from an EMBL/GenBank/DDBJ whole genome shotgun (WGS) entry which is preliminary data.</text>
</comment>
<gene>
    <name evidence="2" type="ORF">Pmani_036860</name>
</gene>
<protein>
    <submittedName>
        <fullName evidence="2">Uncharacterized protein</fullName>
    </submittedName>
</protein>
<feature type="compositionally biased region" description="Gly residues" evidence="1">
    <location>
        <begin position="1"/>
        <end position="15"/>
    </location>
</feature>
<accession>A0AAE1TLR9</accession>
<evidence type="ECO:0000256" key="1">
    <source>
        <dbReference type="SAM" id="MobiDB-lite"/>
    </source>
</evidence>
<reference evidence="2" key="1">
    <citation type="submission" date="2023-11" db="EMBL/GenBank/DDBJ databases">
        <title>Genome assemblies of two species of porcelain crab, Petrolisthes cinctipes and Petrolisthes manimaculis (Anomura: Porcellanidae).</title>
        <authorList>
            <person name="Angst P."/>
        </authorList>
    </citation>
    <scope>NUCLEOTIDE SEQUENCE</scope>
    <source>
        <strain evidence="2">PB745_02</strain>
        <tissue evidence="2">Gill</tissue>
    </source>
</reference>